<dbReference type="EMBL" id="CP024988">
    <property type="protein sequence ID" value="AWT27307.1"/>
    <property type="molecule type" value="Genomic_DNA"/>
</dbReference>
<sequence>MKTRQPLVDFDAEDLPSAALLSIARARARQERKNRAHHADLRQQLDVLRGAWTAGRSLRDPVAWRRYVEAKAAGLTAS</sequence>
<dbReference type="STRING" id="1737425.GCA_900049755_01335"/>
<protein>
    <submittedName>
        <fullName evidence="1">Uncharacterized protein</fullName>
    </submittedName>
</protein>
<reference evidence="2" key="1">
    <citation type="submission" date="2017-11" db="EMBL/GenBank/DDBJ databases">
        <title>Otitis media/interna in a cat caused by the recently described species Corynebacterium provencense.</title>
        <authorList>
            <person name="Kittl S."/>
            <person name="Brodard I."/>
            <person name="Rychener L."/>
            <person name="Jores J."/>
            <person name="Roosje P."/>
            <person name="Gobeli Brawand S."/>
        </authorList>
    </citation>
    <scope>NUCLEOTIDE SEQUENCE [LARGE SCALE GENOMIC DNA]</scope>
    <source>
        <strain evidence="2">17KM38</strain>
    </source>
</reference>
<name>A0A2Z3YYZ0_9CORY</name>
<evidence type="ECO:0000313" key="1">
    <source>
        <dbReference type="EMBL" id="AWT27307.1"/>
    </source>
</evidence>
<proteinExistence type="predicted"/>
<evidence type="ECO:0000313" key="2">
    <source>
        <dbReference type="Proteomes" id="UP000247696"/>
    </source>
</evidence>
<dbReference type="AlphaFoldDB" id="A0A2Z3YYZ0"/>
<dbReference type="KEGG" id="cpre:Csp1_25590"/>
<organism evidence="1 2">
    <name type="scientific">Corynebacterium provencense</name>
    <dbReference type="NCBI Taxonomy" id="1737425"/>
    <lineage>
        <taxon>Bacteria</taxon>
        <taxon>Bacillati</taxon>
        <taxon>Actinomycetota</taxon>
        <taxon>Actinomycetes</taxon>
        <taxon>Mycobacteriales</taxon>
        <taxon>Corynebacteriaceae</taxon>
        <taxon>Corynebacterium</taxon>
    </lineage>
</organism>
<dbReference type="RefSeq" id="WP_162620275.1">
    <property type="nucleotide sequence ID" value="NZ_CP024988.1"/>
</dbReference>
<keyword evidence="2" id="KW-1185">Reference proteome</keyword>
<accession>A0A2Z3YYZ0</accession>
<dbReference type="Proteomes" id="UP000247696">
    <property type="component" value="Chromosome"/>
</dbReference>
<gene>
    <name evidence="1" type="ORF">Csp1_25590</name>
</gene>